<dbReference type="InterPro" id="IPR043760">
    <property type="entry name" value="PycTM_dom"/>
</dbReference>
<evidence type="ECO:0000313" key="11">
    <source>
        <dbReference type="EMBL" id="UGX92936.1"/>
    </source>
</evidence>
<evidence type="ECO:0000313" key="12">
    <source>
        <dbReference type="Proteomes" id="UP000564836"/>
    </source>
</evidence>
<evidence type="ECO:0000256" key="1">
    <source>
        <dbReference type="ARBA" id="ARBA00004236"/>
    </source>
</evidence>
<feature type="transmembrane region" description="Helical" evidence="8">
    <location>
        <begin position="157"/>
        <end position="180"/>
    </location>
</feature>
<name>A0A7Z0QD39_9BRAD</name>
<dbReference type="AlphaFoldDB" id="A0A7Z0QD39"/>
<protein>
    <submittedName>
        <fullName evidence="11">DUF5706 domain-containing protein</fullName>
    </submittedName>
</protein>
<comment type="subcellular location">
    <subcellularLocation>
        <location evidence="1">Cell membrane</location>
    </subcellularLocation>
</comment>
<gene>
    <name evidence="11" type="ORF">G6321_00046155</name>
    <name evidence="10" type="ORF">G6321_22235</name>
</gene>
<keyword evidence="4" id="KW-0547">Nucleotide-binding</keyword>
<keyword evidence="3 8" id="KW-0812">Transmembrane</keyword>
<feature type="domain" description="Pycsar effector protein" evidence="9">
    <location>
        <begin position="14"/>
        <end position="176"/>
    </location>
</feature>
<evidence type="ECO:0000259" key="9">
    <source>
        <dbReference type="Pfam" id="PF18967"/>
    </source>
</evidence>
<organism evidence="10">
    <name type="scientific">Bradyrhizobium barranii subsp. barranii</name>
    <dbReference type="NCBI Taxonomy" id="2823807"/>
    <lineage>
        <taxon>Bacteria</taxon>
        <taxon>Pseudomonadati</taxon>
        <taxon>Pseudomonadota</taxon>
        <taxon>Alphaproteobacteria</taxon>
        <taxon>Hyphomicrobiales</taxon>
        <taxon>Nitrobacteraceae</taxon>
        <taxon>Bradyrhizobium</taxon>
        <taxon>Bradyrhizobium barranii</taxon>
    </lineage>
</organism>
<accession>A0A7Z0QD39</accession>
<evidence type="ECO:0000256" key="8">
    <source>
        <dbReference type="SAM" id="Phobius"/>
    </source>
</evidence>
<evidence type="ECO:0000313" key="10">
    <source>
        <dbReference type="EMBL" id="NYY91062.1"/>
    </source>
</evidence>
<keyword evidence="2" id="KW-1003">Cell membrane</keyword>
<evidence type="ECO:0000256" key="3">
    <source>
        <dbReference type="ARBA" id="ARBA00022692"/>
    </source>
</evidence>
<keyword evidence="5 8" id="KW-1133">Transmembrane helix</keyword>
<dbReference type="RefSeq" id="WP_166348515.1">
    <property type="nucleotide sequence ID" value="NZ_CP088280.1"/>
</dbReference>
<proteinExistence type="predicted"/>
<dbReference type="GO" id="GO:0000166">
    <property type="term" value="F:nucleotide binding"/>
    <property type="evidence" value="ECO:0007669"/>
    <property type="project" value="UniProtKB-KW"/>
</dbReference>
<evidence type="ECO:0000256" key="5">
    <source>
        <dbReference type="ARBA" id="ARBA00022989"/>
    </source>
</evidence>
<reference evidence="11 12" key="1">
    <citation type="journal article" date="2017" name="Syst. Appl. Microbiol.">
        <title>Soybeans inoculated with root zone soils of Canadian native legumes harbour diverse and novel Bradyrhizobium spp. that possess agricultural potential.</title>
        <authorList>
            <person name="Bromfield E.S.P."/>
            <person name="Cloutier S."/>
            <person name="Tambong J.T."/>
            <person name="Tran Thi T.V."/>
        </authorList>
    </citation>
    <scope>NUCLEOTIDE SEQUENCE [LARGE SCALE GENOMIC DNA]</scope>
    <source>
        <strain evidence="11 12">323S2</strain>
    </source>
</reference>
<evidence type="ECO:0000256" key="4">
    <source>
        <dbReference type="ARBA" id="ARBA00022741"/>
    </source>
</evidence>
<evidence type="ECO:0000256" key="7">
    <source>
        <dbReference type="ARBA" id="ARBA00023136"/>
    </source>
</evidence>
<dbReference type="GO" id="GO:0051607">
    <property type="term" value="P:defense response to virus"/>
    <property type="evidence" value="ECO:0007669"/>
    <property type="project" value="UniProtKB-KW"/>
</dbReference>
<dbReference type="EMBL" id="CP088280">
    <property type="protein sequence ID" value="UGX92936.1"/>
    <property type="molecule type" value="Genomic_DNA"/>
</dbReference>
<feature type="transmembrane region" description="Helical" evidence="8">
    <location>
        <begin position="63"/>
        <end position="83"/>
    </location>
</feature>
<dbReference type="GO" id="GO:0005886">
    <property type="term" value="C:plasma membrane"/>
    <property type="evidence" value="ECO:0007669"/>
    <property type="project" value="UniProtKB-SubCell"/>
</dbReference>
<feature type="transmembrane region" description="Helical" evidence="8">
    <location>
        <begin position="33"/>
        <end position="51"/>
    </location>
</feature>
<dbReference type="Pfam" id="PF18967">
    <property type="entry name" value="PycTM"/>
    <property type="match status" value="1"/>
</dbReference>
<keyword evidence="6" id="KW-0051">Antiviral defense</keyword>
<keyword evidence="7 8" id="KW-0472">Membrane</keyword>
<evidence type="ECO:0000256" key="2">
    <source>
        <dbReference type="ARBA" id="ARBA00022475"/>
    </source>
</evidence>
<reference evidence="11 12" key="3">
    <citation type="journal article" date="2022" name="Int. J. Syst. Evol. Microbiol.">
        <title>Strains of Bradyrhizobium barranii sp. nov. associated with legumes native to Canada are symbionts of soybeans and belong to different subspecies (subsp. barranii subsp. nov. and subsp. apii subsp. nov.) and symbiovars (sv. glycinearum and sv. septentrionale).</title>
        <authorList>
            <person name="Bromfield E.S.P."/>
            <person name="Cloutier S."/>
            <person name="Wasai-Hara S."/>
            <person name="Minamisawa K."/>
        </authorList>
    </citation>
    <scope>NUCLEOTIDE SEQUENCE [LARGE SCALE GENOMIC DNA]</scope>
    <source>
        <strain evidence="11 12">323S2</strain>
    </source>
</reference>
<dbReference type="Proteomes" id="UP000564836">
    <property type="component" value="Chromosome"/>
</dbReference>
<reference evidence="10" key="2">
    <citation type="submission" date="2020-06" db="EMBL/GenBank/DDBJ databases">
        <title>Whole Genome Sequence of Bradyrhizobium sp. Strain 323S2.</title>
        <authorList>
            <person name="Bromfield E.S.P."/>
        </authorList>
    </citation>
    <scope>NUCLEOTIDE SEQUENCE [LARGE SCALE GENOMIC DNA]</scope>
    <source>
        <strain evidence="10">323S2</strain>
    </source>
</reference>
<dbReference type="EMBL" id="JACBFH010000001">
    <property type="protein sequence ID" value="NYY91062.1"/>
    <property type="molecule type" value="Genomic_DNA"/>
</dbReference>
<evidence type="ECO:0000256" key="6">
    <source>
        <dbReference type="ARBA" id="ARBA00023118"/>
    </source>
</evidence>
<sequence>MPTKEQREALEDALTSTLARAIDFIKFAETKNAALLTFASAWLVALSNLLVGDRALDRGPRTALIIALLLLAVAAIIALRSFLPKLALSTLHRDPDRSKNLLYFGDIAKFEPSAYARRIRERYAADPEQTVSDDYLDDLAVQVAANSRIALRKFKTFDVGVSFVIAALSIMTATAGYMAFGHIWSK</sequence>